<organism evidence="2 3">
    <name type="scientific">Burkholderia thailandensis (strain ATCC 700388 / DSM 13276 / CCUG 48851 / CIP 106301 / E264)</name>
    <dbReference type="NCBI Taxonomy" id="271848"/>
    <lineage>
        <taxon>Bacteria</taxon>
        <taxon>Pseudomonadati</taxon>
        <taxon>Pseudomonadota</taxon>
        <taxon>Betaproteobacteria</taxon>
        <taxon>Burkholderiales</taxon>
        <taxon>Burkholderiaceae</taxon>
        <taxon>Burkholderia</taxon>
        <taxon>pseudomallei group</taxon>
    </lineage>
</organism>
<protein>
    <submittedName>
        <fullName evidence="2">Uncharacterized protein</fullName>
    </submittedName>
</protein>
<feature type="compositionally biased region" description="Basic and acidic residues" evidence="1">
    <location>
        <begin position="16"/>
        <end position="37"/>
    </location>
</feature>
<name>Q2SYN0_BURTA</name>
<keyword evidence="3" id="KW-1185">Reference proteome</keyword>
<evidence type="ECO:0000313" key="3">
    <source>
        <dbReference type="Proteomes" id="UP000001930"/>
    </source>
</evidence>
<gene>
    <name evidence="2" type="ordered locus">BTH_I1423</name>
</gene>
<dbReference type="AlphaFoldDB" id="Q2SYN0"/>
<dbReference type="Proteomes" id="UP000001930">
    <property type="component" value="Chromosome I"/>
</dbReference>
<feature type="region of interest" description="Disordered" evidence="1">
    <location>
        <begin position="1"/>
        <end position="37"/>
    </location>
</feature>
<sequence length="37" mass="4114">MSQNSRIDAGKRKKIEARAAEATGGRERRVKRSARDG</sequence>
<dbReference type="KEGG" id="bte:BTH_I1423"/>
<accession>Q2SYN0</accession>
<proteinExistence type="predicted"/>
<reference evidence="2 3" key="1">
    <citation type="journal article" date="2005" name="BMC Genomics">
        <title>Bacterial genome adaptation to niches: divergence of the potential virulence genes in three Burkholderia species of different survival strategies.</title>
        <authorList>
            <person name="Kim H.S."/>
            <person name="Schell M.A."/>
            <person name="Yu Y."/>
            <person name="Ulrich R.L."/>
            <person name="Sarria S.H."/>
            <person name="Nierman W.C."/>
            <person name="DeShazer D."/>
        </authorList>
    </citation>
    <scope>NUCLEOTIDE SEQUENCE [LARGE SCALE GENOMIC DNA]</scope>
    <source>
        <strain evidence="3">ATCC 700388 / DSM 13276 / CCUG 48851 / CIP 106301 / E264</strain>
    </source>
</reference>
<dbReference type="EMBL" id="CP000086">
    <property type="protein sequence ID" value="ABC37419.1"/>
    <property type="molecule type" value="Genomic_DNA"/>
</dbReference>
<evidence type="ECO:0000313" key="2">
    <source>
        <dbReference type="EMBL" id="ABC37419.1"/>
    </source>
</evidence>
<evidence type="ECO:0000256" key="1">
    <source>
        <dbReference type="SAM" id="MobiDB-lite"/>
    </source>
</evidence>
<dbReference type="HOGENOM" id="CLU_3341455_0_0_4"/>